<dbReference type="AlphaFoldDB" id="A0A8E1WB35"/>
<dbReference type="PANTHER" id="PTHR38600:SF2">
    <property type="entry name" value="SLL0088 PROTEIN"/>
    <property type="match status" value="1"/>
</dbReference>
<keyword evidence="2" id="KW-0238">DNA-binding</keyword>
<evidence type="ECO:0000259" key="1">
    <source>
        <dbReference type="PROSITE" id="PS50987"/>
    </source>
</evidence>
<protein>
    <submittedName>
        <fullName evidence="2">DNA-binding transcriptional ArsR family regulator</fullName>
    </submittedName>
</protein>
<comment type="caution">
    <text evidence="2">The sequence shown here is derived from an EMBL/GenBank/DDBJ whole genome shotgun (WGS) entry which is preliminary data.</text>
</comment>
<evidence type="ECO:0000313" key="3">
    <source>
        <dbReference type="Proteomes" id="UP000532373"/>
    </source>
</evidence>
<reference evidence="2 3" key="1">
    <citation type="submission" date="2020-08" db="EMBL/GenBank/DDBJ databases">
        <title>Genomic Encyclopedia of Type Strains, Phase IV (KMG-IV): sequencing the most valuable type-strain genomes for metagenomic binning, comparative biology and taxonomic classification.</title>
        <authorList>
            <person name="Goeker M."/>
        </authorList>
    </citation>
    <scope>NUCLEOTIDE SEQUENCE [LARGE SCALE GENOMIC DNA]</scope>
    <source>
        <strain evidence="2 3">DSM 17454</strain>
    </source>
</reference>
<dbReference type="CDD" id="cd00090">
    <property type="entry name" value="HTH_ARSR"/>
    <property type="match status" value="1"/>
</dbReference>
<accession>A0A8E1WB35</accession>
<dbReference type="InterPro" id="IPR011991">
    <property type="entry name" value="ArsR-like_HTH"/>
</dbReference>
<dbReference type="PANTHER" id="PTHR38600">
    <property type="entry name" value="TRANSCRIPTIONAL REGULATORY PROTEIN"/>
    <property type="match status" value="1"/>
</dbReference>
<dbReference type="NCBIfam" id="NF033788">
    <property type="entry name" value="HTH_metalloreg"/>
    <property type="match status" value="1"/>
</dbReference>
<dbReference type="SMART" id="SM00418">
    <property type="entry name" value="HTH_ARSR"/>
    <property type="match status" value="1"/>
</dbReference>
<dbReference type="InterPro" id="IPR036390">
    <property type="entry name" value="WH_DNA-bd_sf"/>
</dbReference>
<proteinExistence type="predicted"/>
<dbReference type="PRINTS" id="PR00778">
    <property type="entry name" value="HTHARSR"/>
</dbReference>
<dbReference type="Pfam" id="PF12840">
    <property type="entry name" value="HTH_20"/>
    <property type="match status" value="1"/>
</dbReference>
<dbReference type="EMBL" id="JACHGI010000001">
    <property type="protein sequence ID" value="MBB6464360.1"/>
    <property type="molecule type" value="Genomic_DNA"/>
</dbReference>
<name>A0A8E1WB35_9HYPH</name>
<feature type="domain" description="HTH arsR-type" evidence="1">
    <location>
        <begin position="69"/>
        <end position="163"/>
    </location>
</feature>
<evidence type="ECO:0000313" key="2">
    <source>
        <dbReference type="EMBL" id="MBB6464360.1"/>
    </source>
</evidence>
<dbReference type="InterPro" id="IPR036388">
    <property type="entry name" value="WH-like_DNA-bd_sf"/>
</dbReference>
<dbReference type="SUPFAM" id="SSF46785">
    <property type="entry name" value="Winged helix' DNA-binding domain"/>
    <property type="match status" value="1"/>
</dbReference>
<sequence>MKAELAHGRVWLAFAGALLAQDTGRKSGRGGRPVLVAQAGDISCDVLNQLVDNVLGECYSTNKLTTYGFNNDMTDPLSLTFSALADPTRRAILARLAQGQASVGELAAPYDMSLAAVSKHIKVLENAGLIAREKDAQYRYCKLQAGPLQDIDGWVGAYRELWRDNLDQLDSFLADMQRGDDIAKQ</sequence>
<dbReference type="GO" id="GO:0003700">
    <property type="term" value="F:DNA-binding transcription factor activity"/>
    <property type="evidence" value="ECO:0007669"/>
    <property type="project" value="InterPro"/>
</dbReference>
<dbReference type="Gene3D" id="1.10.10.10">
    <property type="entry name" value="Winged helix-like DNA-binding domain superfamily/Winged helix DNA-binding domain"/>
    <property type="match status" value="1"/>
</dbReference>
<dbReference type="PROSITE" id="PS50987">
    <property type="entry name" value="HTH_ARSR_2"/>
    <property type="match status" value="1"/>
</dbReference>
<dbReference type="Proteomes" id="UP000532373">
    <property type="component" value="Unassembled WGS sequence"/>
</dbReference>
<organism evidence="2 3">
    <name type="scientific">Aminobacter carboxidus</name>
    <dbReference type="NCBI Taxonomy" id="376165"/>
    <lineage>
        <taxon>Bacteria</taxon>
        <taxon>Pseudomonadati</taxon>
        <taxon>Pseudomonadota</taxon>
        <taxon>Alphaproteobacteria</taxon>
        <taxon>Hyphomicrobiales</taxon>
        <taxon>Phyllobacteriaceae</taxon>
        <taxon>Aminobacter</taxon>
    </lineage>
</organism>
<dbReference type="InterPro" id="IPR001845">
    <property type="entry name" value="HTH_ArsR_DNA-bd_dom"/>
</dbReference>
<dbReference type="GO" id="GO:0003677">
    <property type="term" value="F:DNA binding"/>
    <property type="evidence" value="ECO:0007669"/>
    <property type="project" value="UniProtKB-KW"/>
</dbReference>
<gene>
    <name evidence="2" type="ORF">HNQ96_000207</name>
</gene>